<keyword evidence="3" id="KW-1185">Reference proteome</keyword>
<gene>
    <name evidence="2" type="ORF">C7R54_12120</name>
</gene>
<comment type="caution">
    <text evidence="2">The sequence shown here is derived from an EMBL/GenBank/DDBJ whole genome shotgun (WGS) entry which is preliminary data.</text>
</comment>
<dbReference type="EMBL" id="PYAL01000003">
    <property type="protein sequence ID" value="RXN90261.1"/>
    <property type="molecule type" value="Genomic_DNA"/>
</dbReference>
<dbReference type="Proteomes" id="UP000290849">
    <property type="component" value="Unassembled WGS sequence"/>
</dbReference>
<dbReference type="AlphaFoldDB" id="A0A4Q1HJU3"/>
<dbReference type="RefSeq" id="WP_129150695.1">
    <property type="nucleotide sequence ID" value="NZ_JBHSDO010000014.1"/>
</dbReference>
<sequence>MNATAISWQYTVVAIVLAFAVTGVLLHLFPRLHGRARGLLGKLLSHRRLPGVVRRAARRLDDGPRGGCAGCDNQGAPPRAIATVAMPATRRRKP</sequence>
<keyword evidence="1" id="KW-1133">Transmembrane helix</keyword>
<name>A0A4Q1HJU3_9BURK</name>
<dbReference type="InterPro" id="IPR046494">
    <property type="entry name" value="DUF6587"/>
</dbReference>
<keyword evidence="1" id="KW-0472">Membrane</keyword>
<reference evidence="2 3" key="1">
    <citation type="journal article" date="2017" name="Int. J. Syst. Evol. Microbiol.">
        <title>Achromobacter aloeverae sp. nov., isolated from the root of Aloe vera (L.) Burm.f.</title>
        <authorList>
            <person name="Kuncharoen N."/>
            <person name="Muramatsu Y."/>
            <person name="Shibata C."/>
            <person name="Kamakura Y."/>
            <person name="Nakagawa Y."/>
            <person name="Tanasupawat S."/>
        </authorList>
    </citation>
    <scope>NUCLEOTIDE SEQUENCE [LARGE SCALE GENOMIC DNA]</scope>
    <source>
        <strain evidence="2 3">AVA-1</strain>
    </source>
</reference>
<evidence type="ECO:0000313" key="2">
    <source>
        <dbReference type="EMBL" id="RXN90261.1"/>
    </source>
</evidence>
<protein>
    <submittedName>
        <fullName evidence="2">Uncharacterized protein</fullName>
    </submittedName>
</protein>
<evidence type="ECO:0000313" key="3">
    <source>
        <dbReference type="Proteomes" id="UP000290849"/>
    </source>
</evidence>
<dbReference type="Pfam" id="PF20228">
    <property type="entry name" value="DUF6587"/>
    <property type="match status" value="1"/>
</dbReference>
<feature type="transmembrane region" description="Helical" evidence="1">
    <location>
        <begin position="6"/>
        <end position="29"/>
    </location>
</feature>
<proteinExistence type="predicted"/>
<keyword evidence="1" id="KW-0812">Transmembrane</keyword>
<evidence type="ECO:0000256" key="1">
    <source>
        <dbReference type="SAM" id="Phobius"/>
    </source>
</evidence>
<accession>A0A4Q1HJU3</accession>
<organism evidence="2 3">
    <name type="scientific">Achromobacter aloeverae</name>
    <dbReference type="NCBI Taxonomy" id="1750518"/>
    <lineage>
        <taxon>Bacteria</taxon>
        <taxon>Pseudomonadati</taxon>
        <taxon>Pseudomonadota</taxon>
        <taxon>Betaproteobacteria</taxon>
        <taxon>Burkholderiales</taxon>
        <taxon>Alcaligenaceae</taxon>
        <taxon>Achromobacter</taxon>
    </lineage>
</organism>